<dbReference type="EMBL" id="CAJPWZ010002166">
    <property type="protein sequence ID" value="CAG2232153.1"/>
    <property type="molecule type" value="Genomic_DNA"/>
</dbReference>
<accession>A0A8S3TF62</accession>
<feature type="domain" description="Ig-like" evidence="1">
    <location>
        <begin position="1"/>
        <end position="90"/>
    </location>
</feature>
<dbReference type="Proteomes" id="UP000683360">
    <property type="component" value="Unassembled WGS sequence"/>
</dbReference>
<evidence type="ECO:0000313" key="2">
    <source>
        <dbReference type="EMBL" id="CAG2232153.1"/>
    </source>
</evidence>
<dbReference type="SUPFAM" id="SSF48726">
    <property type="entry name" value="Immunoglobulin"/>
    <property type="match status" value="1"/>
</dbReference>
<dbReference type="OrthoDB" id="6071028at2759"/>
<dbReference type="Gene3D" id="2.60.40.10">
    <property type="entry name" value="Immunoglobulins"/>
    <property type="match status" value="1"/>
</dbReference>
<protein>
    <recommendedName>
        <fullName evidence="1">Ig-like domain-containing protein</fullName>
    </recommendedName>
</protein>
<evidence type="ECO:0000259" key="1">
    <source>
        <dbReference type="PROSITE" id="PS50835"/>
    </source>
</evidence>
<dbReference type="AlphaFoldDB" id="A0A8S3TF62"/>
<comment type="caution">
    <text evidence="2">The sequence shown here is derived from an EMBL/GenBank/DDBJ whole genome shotgun (WGS) entry which is preliminary data.</text>
</comment>
<evidence type="ECO:0000313" key="3">
    <source>
        <dbReference type="Proteomes" id="UP000683360"/>
    </source>
</evidence>
<gene>
    <name evidence="2" type="ORF">MEDL_44930</name>
</gene>
<organism evidence="2 3">
    <name type="scientific">Mytilus edulis</name>
    <name type="common">Blue mussel</name>
    <dbReference type="NCBI Taxonomy" id="6550"/>
    <lineage>
        <taxon>Eukaryota</taxon>
        <taxon>Metazoa</taxon>
        <taxon>Spiralia</taxon>
        <taxon>Lophotrochozoa</taxon>
        <taxon>Mollusca</taxon>
        <taxon>Bivalvia</taxon>
        <taxon>Autobranchia</taxon>
        <taxon>Pteriomorphia</taxon>
        <taxon>Mytilida</taxon>
        <taxon>Mytiloidea</taxon>
        <taxon>Mytilidae</taxon>
        <taxon>Mytilinae</taxon>
        <taxon>Mytilus</taxon>
    </lineage>
</organism>
<keyword evidence="3" id="KW-1185">Reference proteome</keyword>
<proteinExistence type="predicted"/>
<dbReference type="InterPro" id="IPR013783">
    <property type="entry name" value="Ig-like_fold"/>
</dbReference>
<sequence length="171" mass="19288">MVIPATIGKTITLKCPPLAHNISAQWVHLDTNKVLSDGLQIYPKLYNESSSQKFEITGHPLEYNLKINDVDIKDKGNYKCDTAIDGKPMSKFYSLVIREYQQNNCSEEYSTEINYQKPEVVAGVLKVKRSNHGQNGIDTDTERAPEFLYETINDTVIRAPSSDSQGLTLLY</sequence>
<dbReference type="InterPro" id="IPR036179">
    <property type="entry name" value="Ig-like_dom_sf"/>
</dbReference>
<reference evidence="2" key="1">
    <citation type="submission" date="2021-03" db="EMBL/GenBank/DDBJ databases">
        <authorList>
            <person name="Bekaert M."/>
        </authorList>
    </citation>
    <scope>NUCLEOTIDE SEQUENCE</scope>
</reference>
<dbReference type="InterPro" id="IPR007110">
    <property type="entry name" value="Ig-like_dom"/>
</dbReference>
<name>A0A8S3TF62_MYTED</name>
<dbReference type="PROSITE" id="PS50835">
    <property type="entry name" value="IG_LIKE"/>
    <property type="match status" value="1"/>
</dbReference>